<proteinExistence type="predicted"/>
<evidence type="ECO:0000313" key="6">
    <source>
        <dbReference type="Proteomes" id="UP000294257"/>
    </source>
</evidence>
<protein>
    <submittedName>
        <fullName evidence="5">Chlorophyllase-like protein</fullName>
    </submittedName>
</protein>
<name>A0A4Q7KMP2_9PSEU</name>
<evidence type="ECO:0000313" key="5">
    <source>
        <dbReference type="EMBL" id="RZS37557.1"/>
    </source>
</evidence>
<dbReference type="InterPro" id="IPR029058">
    <property type="entry name" value="AB_hydrolase_fold"/>
</dbReference>
<reference evidence="5 6" key="1">
    <citation type="submission" date="2019-02" db="EMBL/GenBank/DDBJ databases">
        <title>Genomic Encyclopedia of Type Strains, Phase IV (KMG-IV): sequencing the most valuable type-strain genomes for metagenomic binning, comparative biology and taxonomic classification.</title>
        <authorList>
            <person name="Goeker M."/>
        </authorList>
    </citation>
    <scope>NUCLEOTIDE SEQUENCE [LARGE SCALE GENOMIC DNA]</scope>
    <source>
        <strain evidence="5 6">DSM 101727</strain>
    </source>
</reference>
<dbReference type="SUPFAM" id="SSF53474">
    <property type="entry name" value="alpha/beta-Hydrolases"/>
    <property type="match status" value="1"/>
</dbReference>
<keyword evidence="1" id="KW-0378">Hydrolase</keyword>
<keyword evidence="3" id="KW-0443">Lipid metabolism</keyword>
<evidence type="ECO:0000256" key="1">
    <source>
        <dbReference type="ARBA" id="ARBA00022801"/>
    </source>
</evidence>
<dbReference type="PANTHER" id="PTHR10272">
    <property type="entry name" value="PLATELET-ACTIVATING FACTOR ACETYLHYDROLASE"/>
    <property type="match status" value="1"/>
</dbReference>
<keyword evidence="2" id="KW-0442">Lipid degradation</keyword>
<accession>A0A4Q7KMP2</accession>
<gene>
    <name evidence="5" type="ORF">EV193_105113</name>
</gene>
<organism evidence="5 6">
    <name type="scientific">Herbihabitans rhizosphaerae</name>
    <dbReference type="NCBI Taxonomy" id="1872711"/>
    <lineage>
        <taxon>Bacteria</taxon>
        <taxon>Bacillati</taxon>
        <taxon>Actinomycetota</taxon>
        <taxon>Actinomycetes</taxon>
        <taxon>Pseudonocardiales</taxon>
        <taxon>Pseudonocardiaceae</taxon>
        <taxon>Herbihabitans</taxon>
    </lineage>
</organism>
<evidence type="ECO:0000256" key="4">
    <source>
        <dbReference type="SAM" id="MobiDB-lite"/>
    </source>
</evidence>
<dbReference type="PANTHER" id="PTHR10272:SF0">
    <property type="entry name" value="PLATELET-ACTIVATING FACTOR ACETYLHYDROLASE"/>
    <property type="match status" value="1"/>
</dbReference>
<dbReference type="Gene3D" id="3.40.50.1820">
    <property type="entry name" value="alpha/beta hydrolase"/>
    <property type="match status" value="1"/>
</dbReference>
<evidence type="ECO:0000256" key="2">
    <source>
        <dbReference type="ARBA" id="ARBA00022963"/>
    </source>
</evidence>
<evidence type="ECO:0000256" key="3">
    <source>
        <dbReference type="ARBA" id="ARBA00023098"/>
    </source>
</evidence>
<dbReference type="Pfam" id="PF03403">
    <property type="entry name" value="PAF-AH_p_II"/>
    <property type="match status" value="1"/>
</dbReference>
<dbReference type="GO" id="GO:0016042">
    <property type="term" value="P:lipid catabolic process"/>
    <property type="evidence" value="ECO:0007669"/>
    <property type="project" value="UniProtKB-KW"/>
</dbReference>
<dbReference type="Proteomes" id="UP000294257">
    <property type="component" value="Unassembled WGS sequence"/>
</dbReference>
<feature type="region of interest" description="Disordered" evidence="4">
    <location>
        <begin position="51"/>
        <end position="78"/>
    </location>
</feature>
<keyword evidence="6" id="KW-1185">Reference proteome</keyword>
<dbReference type="GO" id="GO:0003847">
    <property type="term" value="F:1-alkyl-2-acetylglycerophosphocholine esterase activity"/>
    <property type="evidence" value="ECO:0007669"/>
    <property type="project" value="TreeGrafter"/>
</dbReference>
<sequence length="422" mass="46006">MRDCPSVDCVRADQSTVDKGEVLRTTKLALAALGVVTAASVTVGVSTASAAPERGAPELSLPPPTGPHQVGTTSVHLVDRSRRDPLRPEVPYRELMVSVWYPARDTAGRPTARHMEPGAANVFDELLAPNRGVPRGLVDWAATRTSGHLDAPPDRRGHRPVLLYSAGLGDPRTWNTTLVQELASRGYVVVTIDHTYEAAAVEFPGGRVARSVLFDQQPTPELLRTILNTRVADTRFVLDWLRRKESGALATADTHRVGMVGHSAGGFTGLQTMYDDPRIGVGVNLDGTVGIAPRDVPGIELSPVAANGLRRPYLLFGRTEGGHHARYSWGELWNNSRTWKRDLHLRGAEHMTFTESAVLLPQIDRQVDIGDISKEIGTVDPARAFAATRDYTVAFFDKWLRHKDSGLLNGESPAYPDVGFIK</sequence>
<dbReference type="EMBL" id="SGWQ01000005">
    <property type="protein sequence ID" value="RZS37557.1"/>
    <property type="molecule type" value="Genomic_DNA"/>
</dbReference>
<comment type="caution">
    <text evidence="5">The sequence shown here is derived from an EMBL/GenBank/DDBJ whole genome shotgun (WGS) entry which is preliminary data.</text>
</comment>
<dbReference type="AlphaFoldDB" id="A0A4Q7KMP2"/>